<reference evidence="1 2" key="2">
    <citation type="journal article" date="2017" name="Genome Biol.">
        <title>New reference genome sequences of hot pepper reveal the massive evolution of plant disease-resistance genes by retroduplication.</title>
        <authorList>
            <person name="Kim S."/>
            <person name="Park J."/>
            <person name="Yeom S.I."/>
            <person name="Kim Y.M."/>
            <person name="Seo E."/>
            <person name="Kim K.T."/>
            <person name="Kim M.S."/>
            <person name="Lee J.M."/>
            <person name="Cheong K."/>
            <person name="Shin H.S."/>
            <person name="Kim S.B."/>
            <person name="Han K."/>
            <person name="Lee J."/>
            <person name="Park M."/>
            <person name="Lee H.A."/>
            <person name="Lee H.Y."/>
            <person name="Lee Y."/>
            <person name="Oh S."/>
            <person name="Lee J.H."/>
            <person name="Choi E."/>
            <person name="Choi E."/>
            <person name="Lee S.E."/>
            <person name="Jeon J."/>
            <person name="Kim H."/>
            <person name="Choi G."/>
            <person name="Song H."/>
            <person name="Lee J."/>
            <person name="Lee S.C."/>
            <person name="Kwon J.K."/>
            <person name="Lee H.Y."/>
            <person name="Koo N."/>
            <person name="Hong Y."/>
            <person name="Kim R.W."/>
            <person name="Kang W.H."/>
            <person name="Huh J.H."/>
            <person name="Kang B.C."/>
            <person name="Yang T.J."/>
            <person name="Lee Y.H."/>
            <person name="Bennetzen J.L."/>
            <person name="Choi D."/>
        </authorList>
    </citation>
    <scope>NUCLEOTIDE SEQUENCE [LARGE SCALE GENOMIC DNA]</scope>
    <source>
        <strain evidence="2">cv. CM334</strain>
    </source>
</reference>
<protein>
    <submittedName>
        <fullName evidence="1">Uncharacterized protein</fullName>
    </submittedName>
</protein>
<gene>
    <name evidence="1" type="ORF">T459_17455</name>
</gene>
<comment type="caution">
    <text evidence="1">The sequence shown here is derived from an EMBL/GenBank/DDBJ whole genome shotgun (WGS) entry which is preliminary data.</text>
</comment>
<reference evidence="1 2" key="1">
    <citation type="journal article" date="2014" name="Nat. Genet.">
        <title>Genome sequence of the hot pepper provides insights into the evolution of pungency in Capsicum species.</title>
        <authorList>
            <person name="Kim S."/>
            <person name="Park M."/>
            <person name="Yeom S.I."/>
            <person name="Kim Y.M."/>
            <person name="Lee J.M."/>
            <person name="Lee H.A."/>
            <person name="Seo E."/>
            <person name="Choi J."/>
            <person name="Cheong K."/>
            <person name="Kim K.T."/>
            <person name="Jung K."/>
            <person name="Lee G.W."/>
            <person name="Oh S.K."/>
            <person name="Bae C."/>
            <person name="Kim S.B."/>
            <person name="Lee H.Y."/>
            <person name="Kim S.Y."/>
            <person name="Kim M.S."/>
            <person name="Kang B.C."/>
            <person name="Jo Y.D."/>
            <person name="Yang H.B."/>
            <person name="Jeong H.J."/>
            <person name="Kang W.H."/>
            <person name="Kwon J.K."/>
            <person name="Shin C."/>
            <person name="Lim J.Y."/>
            <person name="Park J.H."/>
            <person name="Huh J.H."/>
            <person name="Kim J.S."/>
            <person name="Kim B.D."/>
            <person name="Cohen O."/>
            <person name="Paran I."/>
            <person name="Suh M.C."/>
            <person name="Lee S.B."/>
            <person name="Kim Y.K."/>
            <person name="Shin Y."/>
            <person name="Noh S.J."/>
            <person name="Park J."/>
            <person name="Seo Y.S."/>
            <person name="Kwon S.Y."/>
            <person name="Kim H.A."/>
            <person name="Park J.M."/>
            <person name="Kim H.J."/>
            <person name="Choi S.B."/>
            <person name="Bosland P.W."/>
            <person name="Reeves G."/>
            <person name="Jo S.H."/>
            <person name="Lee B.W."/>
            <person name="Cho H.T."/>
            <person name="Choi H.S."/>
            <person name="Lee M.S."/>
            <person name="Yu Y."/>
            <person name="Do Choi Y."/>
            <person name="Park B.S."/>
            <person name="van Deynze A."/>
            <person name="Ashrafi H."/>
            <person name="Hill T."/>
            <person name="Kim W.T."/>
            <person name="Pai H.S."/>
            <person name="Ahn H.K."/>
            <person name="Yeam I."/>
            <person name="Giovannoni J.J."/>
            <person name="Rose J.K."/>
            <person name="Sorensen I."/>
            <person name="Lee S.J."/>
            <person name="Kim R.W."/>
            <person name="Choi I.Y."/>
            <person name="Choi B.S."/>
            <person name="Lim J.S."/>
            <person name="Lee Y.H."/>
            <person name="Choi D."/>
        </authorList>
    </citation>
    <scope>NUCLEOTIDE SEQUENCE [LARGE SCALE GENOMIC DNA]</scope>
    <source>
        <strain evidence="2">cv. CM334</strain>
    </source>
</reference>
<dbReference type="Gramene" id="PHT79403">
    <property type="protein sequence ID" value="PHT79403"/>
    <property type="gene ID" value="T459_17455"/>
</dbReference>
<dbReference type="AlphaFoldDB" id="A0A2G2ZBM1"/>
<name>A0A2G2ZBM1_CAPAN</name>
<dbReference type="Proteomes" id="UP000222542">
    <property type="component" value="Unassembled WGS sequence"/>
</dbReference>
<evidence type="ECO:0000313" key="1">
    <source>
        <dbReference type="EMBL" id="PHT79403.1"/>
    </source>
</evidence>
<keyword evidence="2" id="KW-1185">Reference proteome</keyword>
<proteinExistence type="predicted"/>
<dbReference type="EMBL" id="AYRZ02000006">
    <property type="protein sequence ID" value="PHT79403.1"/>
    <property type="molecule type" value="Genomic_DNA"/>
</dbReference>
<organism evidence="1 2">
    <name type="scientific">Capsicum annuum</name>
    <name type="common">Capsicum pepper</name>
    <dbReference type="NCBI Taxonomy" id="4072"/>
    <lineage>
        <taxon>Eukaryota</taxon>
        <taxon>Viridiplantae</taxon>
        <taxon>Streptophyta</taxon>
        <taxon>Embryophyta</taxon>
        <taxon>Tracheophyta</taxon>
        <taxon>Spermatophyta</taxon>
        <taxon>Magnoliopsida</taxon>
        <taxon>eudicotyledons</taxon>
        <taxon>Gunneridae</taxon>
        <taxon>Pentapetalae</taxon>
        <taxon>asterids</taxon>
        <taxon>lamiids</taxon>
        <taxon>Solanales</taxon>
        <taxon>Solanaceae</taxon>
        <taxon>Solanoideae</taxon>
        <taxon>Capsiceae</taxon>
        <taxon>Capsicum</taxon>
    </lineage>
</organism>
<sequence>MGEMIVDGIKTGRIVSFATLKATNQAIQKDLGSVGGKKYEEDASAIVVGQQARERGPYHRYSQAQTQVYAQAPQNLSQNPLYYIPPPPYQVYNAQPYVQPPSYPHWHSPTLSSHPLTPHTYQIPSRPGFQFKTNNEMR</sequence>
<accession>A0A2G2ZBM1</accession>
<evidence type="ECO:0000313" key="2">
    <source>
        <dbReference type="Proteomes" id="UP000222542"/>
    </source>
</evidence>